<feature type="non-terminal residue" evidence="1">
    <location>
        <position position="71"/>
    </location>
</feature>
<feature type="non-terminal residue" evidence="1">
    <location>
        <position position="1"/>
    </location>
</feature>
<accession>A0AA38FAY9</accession>
<sequence>IKKDTITTMNYQISRLALKRETHKGAKQDVQVALGNLLEKYDKDKETKDELKGKVEKITTALLTKITQPGA</sequence>
<proteinExistence type="predicted"/>
<reference evidence="1 2" key="1">
    <citation type="journal article" date="2021" name="Nat. Plants">
        <title>The Taxus genome provides insights into paclitaxel biosynthesis.</title>
        <authorList>
            <person name="Xiong X."/>
            <person name="Gou J."/>
            <person name="Liao Q."/>
            <person name="Li Y."/>
            <person name="Zhou Q."/>
            <person name="Bi G."/>
            <person name="Li C."/>
            <person name="Du R."/>
            <person name="Wang X."/>
            <person name="Sun T."/>
            <person name="Guo L."/>
            <person name="Liang H."/>
            <person name="Lu P."/>
            <person name="Wu Y."/>
            <person name="Zhang Z."/>
            <person name="Ro D.K."/>
            <person name="Shang Y."/>
            <person name="Huang S."/>
            <person name="Yan J."/>
        </authorList>
    </citation>
    <scope>NUCLEOTIDE SEQUENCE [LARGE SCALE GENOMIC DNA]</scope>
    <source>
        <strain evidence="1">Ta-2019</strain>
    </source>
</reference>
<dbReference type="AlphaFoldDB" id="A0AA38FAY9"/>
<dbReference type="Proteomes" id="UP000824469">
    <property type="component" value="Unassembled WGS sequence"/>
</dbReference>
<name>A0AA38FAY9_TAXCH</name>
<evidence type="ECO:0000313" key="2">
    <source>
        <dbReference type="Proteomes" id="UP000824469"/>
    </source>
</evidence>
<organism evidence="1 2">
    <name type="scientific">Taxus chinensis</name>
    <name type="common">Chinese yew</name>
    <name type="synonym">Taxus wallichiana var. chinensis</name>
    <dbReference type="NCBI Taxonomy" id="29808"/>
    <lineage>
        <taxon>Eukaryota</taxon>
        <taxon>Viridiplantae</taxon>
        <taxon>Streptophyta</taxon>
        <taxon>Embryophyta</taxon>
        <taxon>Tracheophyta</taxon>
        <taxon>Spermatophyta</taxon>
        <taxon>Pinopsida</taxon>
        <taxon>Pinidae</taxon>
        <taxon>Conifers II</taxon>
        <taxon>Cupressales</taxon>
        <taxon>Taxaceae</taxon>
        <taxon>Taxus</taxon>
    </lineage>
</organism>
<dbReference type="EMBL" id="JAHRHJ020000011">
    <property type="protein sequence ID" value="KAH9295898.1"/>
    <property type="molecule type" value="Genomic_DNA"/>
</dbReference>
<protein>
    <submittedName>
        <fullName evidence="1">Uncharacterized protein</fullName>
    </submittedName>
</protein>
<keyword evidence="2" id="KW-1185">Reference proteome</keyword>
<evidence type="ECO:0000313" key="1">
    <source>
        <dbReference type="EMBL" id="KAH9295898.1"/>
    </source>
</evidence>
<comment type="caution">
    <text evidence="1">The sequence shown here is derived from an EMBL/GenBank/DDBJ whole genome shotgun (WGS) entry which is preliminary data.</text>
</comment>
<gene>
    <name evidence="1" type="ORF">KI387_039486</name>
</gene>